<protein>
    <submittedName>
        <fullName evidence="4">JmjC domain, hydroxylase-domain-containing protein</fullName>
    </submittedName>
</protein>
<comment type="caution">
    <text evidence="4">The sequence shown here is derived from an EMBL/GenBank/DDBJ whole genome shotgun (WGS) entry which is preliminary data.</text>
</comment>
<dbReference type="Pfam" id="PF02373">
    <property type="entry name" value="JmjC"/>
    <property type="match status" value="1"/>
</dbReference>
<sequence length="263" mass="30189">MLSEWQSKAVYLSPRNKRDDLHGLVCHSYIKRENKRNNNYSKFQVPDLSCEDSEHDPRELLCSTVRDARADEKQSYLVIPTESSSQWLESIGLSPELLDCGEQLKKTARRIPGVHTPYLYISARRGSNSPLHVEDAFLGSINIVLAGAPKVWLMVEPRYREKLELKARQYLREEEEGDDRIPCSQSIRHLSDLLSPELLDSWEIPYRIVPCNAGEMIVTFSETYHQVVNAGPNLAMAINFAADRDWKGPPKNYRFCKTKCTSF</sequence>
<dbReference type="EMBL" id="JAGTJR010000039">
    <property type="protein sequence ID" value="KAH7033949.1"/>
    <property type="molecule type" value="Genomic_DNA"/>
</dbReference>
<evidence type="ECO:0000313" key="4">
    <source>
        <dbReference type="EMBL" id="KAH7033949.1"/>
    </source>
</evidence>
<evidence type="ECO:0000259" key="3">
    <source>
        <dbReference type="PROSITE" id="PS51184"/>
    </source>
</evidence>
<feature type="domain" description="JmjC" evidence="3">
    <location>
        <begin position="68"/>
        <end position="257"/>
    </location>
</feature>
<keyword evidence="5" id="KW-1185">Reference proteome</keyword>
<keyword evidence="1" id="KW-0479">Metal-binding</keyword>
<dbReference type="PANTHER" id="PTHR10694:SF33">
    <property type="entry name" value="LYSINE-SPECIFIC DEMETHYLASE 5"/>
    <property type="match status" value="1"/>
</dbReference>
<dbReference type="InterPro" id="IPR003347">
    <property type="entry name" value="JmjC_dom"/>
</dbReference>
<dbReference type="Proteomes" id="UP000774617">
    <property type="component" value="Unassembled WGS sequence"/>
</dbReference>
<dbReference type="Gene3D" id="2.60.120.650">
    <property type="entry name" value="Cupin"/>
    <property type="match status" value="1"/>
</dbReference>
<dbReference type="SUPFAM" id="SSF51197">
    <property type="entry name" value="Clavaminate synthase-like"/>
    <property type="match status" value="1"/>
</dbReference>
<evidence type="ECO:0000256" key="1">
    <source>
        <dbReference type="ARBA" id="ARBA00022723"/>
    </source>
</evidence>
<proteinExistence type="predicted"/>
<dbReference type="PANTHER" id="PTHR10694">
    <property type="entry name" value="LYSINE-SPECIFIC DEMETHYLASE"/>
    <property type="match status" value="1"/>
</dbReference>
<evidence type="ECO:0000313" key="5">
    <source>
        <dbReference type="Proteomes" id="UP000774617"/>
    </source>
</evidence>
<gene>
    <name evidence="4" type="ORF">B0J12DRAFT_582559</name>
</gene>
<keyword evidence="2" id="KW-0408">Iron</keyword>
<dbReference type="PROSITE" id="PS51184">
    <property type="entry name" value="JMJC"/>
    <property type="match status" value="1"/>
</dbReference>
<accession>A0ABQ8G076</accession>
<name>A0ABQ8G076_9PEZI</name>
<reference evidence="4 5" key="1">
    <citation type="journal article" date="2021" name="Nat. Commun.">
        <title>Genetic determinants of endophytism in the Arabidopsis root mycobiome.</title>
        <authorList>
            <person name="Mesny F."/>
            <person name="Miyauchi S."/>
            <person name="Thiergart T."/>
            <person name="Pickel B."/>
            <person name="Atanasova L."/>
            <person name="Karlsson M."/>
            <person name="Huettel B."/>
            <person name="Barry K.W."/>
            <person name="Haridas S."/>
            <person name="Chen C."/>
            <person name="Bauer D."/>
            <person name="Andreopoulos W."/>
            <person name="Pangilinan J."/>
            <person name="LaButti K."/>
            <person name="Riley R."/>
            <person name="Lipzen A."/>
            <person name="Clum A."/>
            <person name="Drula E."/>
            <person name="Henrissat B."/>
            <person name="Kohler A."/>
            <person name="Grigoriev I.V."/>
            <person name="Martin F.M."/>
            <person name="Hacquard S."/>
        </authorList>
    </citation>
    <scope>NUCLEOTIDE SEQUENCE [LARGE SCALE GENOMIC DNA]</scope>
    <source>
        <strain evidence="4 5">MPI-SDFR-AT-0080</strain>
    </source>
</reference>
<feature type="non-terminal residue" evidence="4">
    <location>
        <position position="263"/>
    </location>
</feature>
<organism evidence="4 5">
    <name type="scientific">Macrophomina phaseolina</name>
    <dbReference type="NCBI Taxonomy" id="35725"/>
    <lineage>
        <taxon>Eukaryota</taxon>
        <taxon>Fungi</taxon>
        <taxon>Dikarya</taxon>
        <taxon>Ascomycota</taxon>
        <taxon>Pezizomycotina</taxon>
        <taxon>Dothideomycetes</taxon>
        <taxon>Dothideomycetes incertae sedis</taxon>
        <taxon>Botryosphaeriales</taxon>
        <taxon>Botryosphaeriaceae</taxon>
        <taxon>Macrophomina</taxon>
    </lineage>
</organism>
<evidence type="ECO:0000256" key="2">
    <source>
        <dbReference type="ARBA" id="ARBA00023004"/>
    </source>
</evidence>
<dbReference type="SMART" id="SM00558">
    <property type="entry name" value="JmjC"/>
    <property type="match status" value="1"/>
</dbReference>